<dbReference type="CDD" id="cd03392">
    <property type="entry name" value="PAP2_like_2"/>
    <property type="match status" value="1"/>
</dbReference>
<feature type="transmembrane region" description="Helical" evidence="1">
    <location>
        <begin position="25"/>
        <end position="42"/>
    </location>
</feature>
<keyword evidence="3" id="KW-0378">Hydrolase</keyword>
<dbReference type="EMBL" id="CP036432">
    <property type="protein sequence ID" value="QDV86342.1"/>
    <property type="molecule type" value="Genomic_DNA"/>
</dbReference>
<dbReference type="EC" id="3.6.1.27" evidence="3"/>
<keyword evidence="4" id="KW-1185">Reference proteome</keyword>
<dbReference type="Pfam" id="PF01569">
    <property type="entry name" value="PAP2"/>
    <property type="match status" value="1"/>
</dbReference>
<dbReference type="PANTHER" id="PTHR14969">
    <property type="entry name" value="SPHINGOSINE-1-PHOSPHATE PHOSPHOHYDROLASE"/>
    <property type="match status" value="1"/>
</dbReference>
<keyword evidence="1" id="KW-1133">Transmembrane helix</keyword>
<gene>
    <name evidence="3" type="primary">ybjG</name>
    <name evidence="3" type="ORF">TBK1r_53610</name>
</gene>
<proteinExistence type="predicted"/>
<dbReference type="InterPro" id="IPR000326">
    <property type="entry name" value="PAP2/HPO"/>
</dbReference>
<feature type="transmembrane region" description="Helical" evidence="1">
    <location>
        <begin position="157"/>
        <end position="178"/>
    </location>
</feature>
<dbReference type="PANTHER" id="PTHR14969:SF13">
    <property type="entry name" value="AT30094P"/>
    <property type="match status" value="1"/>
</dbReference>
<evidence type="ECO:0000313" key="3">
    <source>
        <dbReference type="EMBL" id="QDV86342.1"/>
    </source>
</evidence>
<feature type="transmembrane region" description="Helical" evidence="1">
    <location>
        <begin position="86"/>
        <end position="108"/>
    </location>
</feature>
<reference evidence="3 4" key="1">
    <citation type="submission" date="2019-02" db="EMBL/GenBank/DDBJ databases">
        <title>Deep-cultivation of Planctomycetes and their phenomic and genomic characterization uncovers novel biology.</title>
        <authorList>
            <person name="Wiegand S."/>
            <person name="Jogler M."/>
            <person name="Boedeker C."/>
            <person name="Pinto D."/>
            <person name="Vollmers J."/>
            <person name="Rivas-Marin E."/>
            <person name="Kohn T."/>
            <person name="Peeters S.H."/>
            <person name="Heuer A."/>
            <person name="Rast P."/>
            <person name="Oberbeckmann S."/>
            <person name="Bunk B."/>
            <person name="Jeske O."/>
            <person name="Meyerdierks A."/>
            <person name="Storesund J.E."/>
            <person name="Kallscheuer N."/>
            <person name="Luecker S."/>
            <person name="Lage O.M."/>
            <person name="Pohl T."/>
            <person name="Merkel B.J."/>
            <person name="Hornburger P."/>
            <person name="Mueller R.-W."/>
            <person name="Bruemmer F."/>
            <person name="Labrenz M."/>
            <person name="Spormann A.M."/>
            <person name="Op den Camp H."/>
            <person name="Overmann J."/>
            <person name="Amann R."/>
            <person name="Jetten M.S.M."/>
            <person name="Mascher T."/>
            <person name="Medema M.H."/>
            <person name="Devos D.P."/>
            <person name="Kaster A.-K."/>
            <person name="Ovreas L."/>
            <person name="Rohde M."/>
            <person name="Galperin M.Y."/>
            <person name="Jogler C."/>
        </authorList>
    </citation>
    <scope>NUCLEOTIDE SEQUENCE [LARGE SCALE GENOMIC DNA]</scope>
    <source>
        <strain evidence="3 4">TBK1r</strain>
    </source>
</reference>
<feature type="domain" description="Phosphatidic acid phosphatase type 2/haloperoxidase" evidence="2">
    <location>
        <begin position="114"/>
        <end position="228"/>
    </location>
</feature>
<dbReference type="RefSeq" id="WP_145217344.1">
    <property type="nucleotide sequence ID" value="NZ_CP036432.1"/>
</dbReference>
<feature type="transmembrane region" description="Helical" evidence="1">
    <location>
        <begin position="185"/>
        <end position="207"/>
    </location>
</feature>
<keyword evidence="1" id="KW-0472">Membrane</keyword>
<name>A0ABX5XXT8_9BACT</name>
<dbReference type="Proteomes" id="UP000318081">
    <property type="component" value="Chromosome"/>
</dbReference>
<dbReference type="GO" id="GO:0050380">
    <property type="term" value="F:undecaprenyl-diphosphatase activity"/>
    <property type="evidence" value="ECO:0007669"/>
    <property type="project" value="UniProtKB-EC"/>
</dbReference>
<dbReference type="Gene3D" id="1.20.144.10">
    <property type="entry name" value="Phosphatidic acid phosphatase type 2/haloperoxidase"/>
    <property type="match status" value="1"/>
</dbReference>
<organism evidence="3 4">
    <name type="scientific">Stieleria magnilauensis</name>
    <dbReference type="NCBI Taxonomy" id="2527963"/>
    <lineage>
        <taxon>Bacteria</taxon>
        <taxon>Pseudomonadati</taxon>
        <taxon>Planctomycetota</taxon>
        <taxon>Planctomycetia</taxon>
        <taxon>Pirellulales</taxon>
        <taxon>Pirellulaceae</taxon>
        <taxon>Stieleria</taxon>
    </lineage>
</organism>
<keyword evidence="1" id="KW-0812">Transmembrane</keyword>
<feature type="transmembrane region" description="Helical" evidence="1">
    <location>
        <begin position="213"/>
        <end position="231"/>
    </location>
</feature>
<dbReference type="SMART" id="SM00014">
    <property type="entry name" value="acidPPc"/>
    <property type="match status" value="1"/>
</dbReference>
<protein>
    <submittedName>
        <fullName evidence="3">Undecaprenyl-diphosphatase YbjG</fullName>
        <ecNumber evidence="3">3.6.1.27</ecNumber>
    </submittedName>
</protein>
<evidence type="ECO:0000256" key="1">
    <source>
        <dbReference type="SAM" id="Phobius"/>
    </source>
</evidence>
<accession>A0ABX5XXT8</accession>
<feature type="transmembrane region" description="Helical" evidence="1">
    <location>
        <begin position="115"/>
        <end position="137"/>
    </location>
</feature>
<evidence type="ECO:0000259" key="2">
    <source>
        <dbReference type="SMART" id="SM00014"/>
    </source>
</evidence>
<evidence type="ECO:0000313" key="4">
    <source>
        <dbReference type="Proteomes" id="UP000318081"/>
    </source>
</evidence>
<dbReference type="SUPFAM" id="SSF48317">
    <property type="entry name" value="Acid phosphatase/Vanadium-dependent haloperoxidase"/>
    <property type="match status" value="1"/>
</dbReference>
<sequence length="249" mass="27617">MKTFRNRKFHPHLVRLVRFFRDREPIVLLGLLVVVLAAWGFIELTDEVLEGSTDSIDRWVVLSLRDSADVSDPVGPTWMEEAGRDLTALGGISVMLIAVVSAAGFLAINRAYRTMVVLVVSTLSGMGVSLWMKSLFARPRPDFVPHLSHVYTSSFPSGHSMMAALVYLTLAALIAPVLRHFWLRFYTLAVAVMLTVLVGISRVYMGVHYPTDVLAGWAAGLVWALACWLIARAVKTKRDRTRPEGAEPP</sequence>
<dbReference type="InterPro" id="IPR036938">
    <property type="entry name" value="PAP2/HPO_sf"/>
</dbReference>